<proteinExistence type="predicted"/>
<feature type="region of interest" description="Disordered" evidence="1">
    <location>
        <begin position="124"/>
        <end position="153"/>
    </location>
</feature>
<sequence length="153" mass="17536">MDDKDERKADRDCIHVHLYQTEVEPADPCYCHQHVLAGVSLPAYRKDSSHVHCLKGRTTFFVDADGQHGHWHWYEVVTDCAVDLNDGWHVHYYCGKTSVNDGHCHIFQGSVCLAPDLLLGKDFAGDDDDPDDDDYVEPKTKKKHKRDDQDEVE</sequence>
<dbReference type="RefSeq" id="WP_122630688.1">
    <property type="nucleotide sequence ID" value="NZ_UPPP01000134.1"/>
</dbReference>
<protein>
    <submittedName>
        <fullName evidence="2">Ymaf</fullName>
    </submittedName>
</protein>
<accession>A0A498REU3</accession>
<dbReference type="EMBL" id="UPPP01000134">
    <property type="protein sequence ID" value="VBB09839.1"/>
    <property type="molecule type" value="Genomic_DNA"/>
</dbReference>
<dbReference type="OrthoDB" id="1682334at2"/>
<keyword evidence="3" id="KW-1185">Reference proteome</keyword>
<reference evidence="2 3" key="1">
    <citation type="submission" date="2018-06" db="EMBL/GenBank/DDBJ databases">
        <authorList>
            <person name="Strepis N."/>
        </authorList>
    </citation>
    <scope>NUCLEOTIDE SEQUENCE [LARGE SCALE GENOMIC DNA]</scope>
    <source>
        <strain evidence="2">LUCI</strain>
    </source>
</reference>
<evidence type="ECO:0000256" key="1">
    <source>
        <dbReference type="SAM" id="MobiDB-lite"/>
    </source>
</evidence>
<dbReference type="Pfam" id="PF12788">
    <property type="entry name" value="YmaF"/>
    <property type="match status" value="1"/>
</dbReference>
<dbReference type="AlphaFoldDB" id="A0A498REU3"/>
<evidence type="ECO:0000313" key="3">
    <source>
        <dbReference type="Proteomes" id="UP000277811"/>
    </source>
</evidence>
<dbReference type="Proteomes" id="UP000277811">
    <property type="component" value="Unassembled WGS sequence"/>
</dbReference>
<gene>
    <name evidence="2" type="ORF">LUCI_5137</name>
</gene>
<name>A0A498REU3_9FIRM</name>
<evidence type="ECO:0000313" key="2">
    <source>
        <dbReference type="EMBL" id="VBB09839.1"/>
    </source>
</evidence>
<organism evidence="2 3">
    <name type="scientific">Lucifera butyrica</name>
    <dbReference type="NCBI Taxonomy" id="1351585"/>
    <lineage>
        <taxon>Bacteria</taxon>
        <taxon>Bacillati</taxon>
        <taxon>Bacillota</taxon>
        <taxon>Negativicutes</taxon>
        <taxon>Veillonellales</taxon>
        <taxon>Veillonellaceae</taxon>
        <taxon>Lucifera</taxon>
    </lineage>
</organism>
<dbReference type="InterPro" id="IPR024307">
    <property type="entry name" value="YmaF"/>
</dbReference>
<feature type="compositionally biased region" description="Acidic residues" evidence="1">
    <location>
        <begin position="125"/>
        <end position="135"/>
    </location>
</feature>